<accession>A0AAW5HWZ5</accession>
<protein>
    <submittedName>
        <fullName evidence="2">Uncharacterized protein</fullName>
    </submittedName>
</protein>
<dbReference type="EMBL" id="JAEUWV010000004">
    <property type="protein sequence ID" value="MCO6394286.1"/>
    <property type="molecule type" value="Genomic_DNA"/>
</dbReference>
<keyword evidence="1" id="KW-1133">Transmembrane helix</keyword>
<name>A0AAW5HWZ5_9CORY</name>
<dbReference type="RefSeq" id="WP_070363624.1">
    <property type="nucleotide sequence ID" value="NZ_JAEUWV010000004.1"/>
</dbReference>
<organism evidence="2 3">
    <name type="scientific">Corynebacterium lipophilum</name>
    <dbReference type="NCBI Taxonomy" id="2804918"/>
    <lineage>
        <taxon>Bacteria</taxon>
        <taxon>Bacillati</taxon>
        <taxon>Actinomycetota</taxon>
        <taxon>Actinomycetes</taxon>
        <taxon>Mycobacteriales</taxon>
        <taxon>Corynebacteriaceae</taxon>
        <taxon>Corynebacterium</taxon>
    </lineage>
</organism>
<keyword evidence="1" id="KW-0472">Membrane</keyword>
<proteinExistence type="predicted"/>
<keyword evidence="3" id="KW-1185">Reference proteome</keyword>
<evidence type="ECO:0000256" key="1">
    <source>
        <dbReference type="SAM" id="Phobius"/>
    </source>
</evidence>
<dbReference type="Proteomes" id="UP001205920">
    <property type="component" value="Unassembled WGS sequence"/>
</dbReference>
<dbReference type="AlphaFoldDB" id="A0AAW5HWZ5"/>
<feature type="transmembrane region" description="Helical" evidence="1">
    <location>
        <begin position="93"/>
        <end position="113"/>
    </location>
</feature>
<evidence type="ECO:0000313" key="2">
    <source>
        <dbReference type="EMBL" id="MCO6394286.1"/>
    </source>
</evidence>
<reference evidence="2 3" key="1">
    <citation type="submission" date="2021-01" db="EMBL/GenBank/DDBJ databases">
        <title>Identification and Characterization of Corynebacterium sp.</title>
        <authorList>
            <person name="Luo Q."/>
            <person name="Qu P."/>
            <person name="Chen Q."/>
        </authorList>
    </citation>
    <scope>NUCLEOTIDE SEQUENCE [LARGE SCALE GENOMIC DNA]</scope>
    <source>
        <strain evidence="2 3">MC-18</strain>
    </source>
</reference>
<gene>
    <name evidence="2" type="ORF">JMN37_04735</name>
</gene>
<feature type="transmembrane region" description="Helical" evidence="1">
    <location>
        <begin position="47"/>
        <end position="67"/>
    </location>
</feature>
<comment type="caution">
    <text evidence="2">The sequence shown here is derived from an EMBL/GenBank/DDBJ whole genome shotgun (WGS) entry which is preliminary data.</text>
</comment>
<evidence type="ECO:0000313" key="3">
    <source>
        <dbReference type="Proteomes" id="UP001205920"/>
    </source>
</evidence>
<keyword evidence="1" id="KW-0812">Transmembrane</keyword>
<sequence>MTDTIQSLVDEPTIDYNALDDTFGGQCIQAAYILAAASVPDFTTRKALAWTLLGAANLATIAAFNAFDEDPRNDLTAVLESEQGEAESIATTWFTIGGIAVAAVGAFAAGVQAQKKLAGWLGRRGVAKPNVAIGTVAALAYLGAKQL</sequence>